<sequence length="61" mass="7325">MERLRQTDRWKIVSLGQSEMQFLKRKGQYLAKFYTFQHMYGRHMDRLQSISPKVGVGVKYA</sequence>
<reference evidence="1 2" key="1">
    <citation type="submission" date="2023-03" db="EMBL/GenBank/DDBJ databases">
        <title>WGS of Gossypium arboreum.</title>
        <authorList>
            <person name="Yu D."/>
        </authorList>
    </citation>
    <scope>NUCLEOTIDE SEQUENCE [LARGE SCALE GENOMIC DNA]</scope>
    <source>
        <tissue evidence="1">Leaf</tissue>
    </source>
</reference>
<evidence type="ECO:0000313" key="1">
    <source>
        <dbReference type="EMBL" id="KAK5772829.1"/>
    </source>
</evidence>
<gene>
    <name evidence="1" type="ORF">PVK06_049128</name>
</gene>
<name>A0ABR0MHR9_GOSAR</name>
<comment type="caution">
    <text evidence="1">The sequence shown here is derived from an EMBL/GenBank/DDBJ whole genome shotgun (WGS) entry which is preliminary data.</text>
</comment>
<accession>A0ABR0MHR9</accession>
<organism evidence="1 2">
    <name type="scientific">Gossypium arboreum</name>
    <name type="common">Tree cotton</name>
    <name type="synonym">Gossypium nanking</name>
    <dbReference type="NCBI Taxonomy" id="29729"/>
    <lineage>
        <taxon>Eukaryota</taxon>
        <taxon>Viridiplantae</taxon>
        <taxon>Streptophyta</taxon>
        <taxon>Embryophyta</taxon>
        <taxon>Tracheophyta</taxon>
        <taxon>Spermatophyta</taxon>
        <taxon>Magnoliopsida</taxon>
        <taxon>eudicotyledons</taxon>
        <taxon>Gunneridae</taxon>
        <taxon>Pentapetalae</taxon>
        <taxon>rosids</taxon>
        <taxon>malvids</taxon>
        <taxon>Malvales</taxon>
        <taxon>Malvaceae</taxon>
        <taxon>Malvoideae</taxon>
        <taxon>Gossypium</taxon>
    </lineage>
</organism>
<dbReference type="Proteomes" id="UP001358586">
    <property type="component" value="Chromosome 13"/>
</dbReference>
<protein>
    <submittedName>
        <fullName evidence="1">Uncharacterized protein</fullName>
    </submittedName>
</protein>
<dbReference type="EMBL" id="JARKNE010000013">
    <property type="protein sequence ID" value="KAK5772829.1"/>
    <property type="molecule type" value="Genomic_DNA"/>
</dbReference>
<proteinExistence type="predicted"/>
<keyword evidence="2" id="KW-1185">Reference proteome</keyword>
<evidence type="ECO:0000313" key="2">
    <source>
        <dbReference type="Proteomes" id="UP001358586"/>
    </source>
</evidence>